<keyword evidence="9" id="KW-0325">Glycoprotein</keyword>
<dbReference type="Pfam" id="PF13855">
    <property type="entry name" value="LRR_8"/>
    <property type="match status" value="1"/>
</dbReference>
<dbReference type="PANTHER" id="PTHR48065:SF75">
    <property type="entry name" value="LEUCINE-RICH REPEAT-CONTAINING N-TERMINAL PLANT-TYPE DOMAIN-CONTAINING PROTEIN"/>
    <property type="match status" value="1"/>
</dbReference>
<evidence type="ECO:0000256" key="6">
    <source>
        <dbReference type="ARBA" id="ARBA00022737"/>
    </source>
</evidence>
<dbReference type="InterPro" id="IPR001611">
    <property type="entry name" value="Leu-rich_rpt"/>
</dbReference>
<dbReference type="AlphaFoldDB" id="A0AAD5Z443"/>
<dbReference type="Gene3D" id="3.80.10.10">
    <property type="entry name" value="Ribonuclease Inhibitor"/>
    <property type="match status" value="1"/>
</dbReference>
<keyword evidence="3" id="KW-0433">Leucine-rich repeat</keyword>
<accession>A0AAD5Z443</accession>
<name>A0AAD5Z443_9POAL</name>
<dbReference type="FunFam" id="3.80.10.10:FF:000111">
    <property type="entry name" value="LRR receptor-like serine/threonine-protein kinase ERECTA"/>
    <property type="match status" value="1"/>
</dbReference>
<keyword evidence="6" id="KW-0677">Repeat</keyword>
<keyword evidence="12" id="KW-1185">Reference proteome</keyword>
<sequence length="266" mass="29618">MIPPELGNCKGLVYLELSRNQLNGSIPPALAKQSGKIVVDLVVNGWPVVMLADSINIQCQHEIILLESSEIRYDDLVHMPSTHYCNFLRAYKYLTGDLNRNNKVTMVFLDLSYNQLTGHIPTEISTMQSLLLLNLHHNQLSGPLPQELGELTHLFVLYLSNNMFDGMIPSSFSELSLQDLDLSNNRLTGPIPQWGSLATRQASAFENNSGLCGLPLPPCTSGSTSKGNMFQKSSTNHESSWGWWIALGLLFTIFFIIGFVFGQFIK</sequence>
<reference evidence="11 12" key="1">
    <citation type="journal article" date="2022" name="Cell">
        <title>Repeat-based holocentromeres influence genome architecture and karyotype evolution.</title>
        <authorList>
            <person name="Hofstatter P.G."/>
            <person name="Thangavel G."/>
            <person name="Lux T."/>
            <person name="Neumann P."/>
            <person name="Vondrak T."/>
            <person name="Novak P."/>
            <person name="Zhang M."/>
            <person name="Costa L."/>
            <person name="Castellani M."/>
            <person name="Scott A."/>
            <person name="Toegelov H."/>
            <person name="Fuchs J."/>
            <person name="Mata-Sucre Y."/>
            <person name="Dias Y."/>
            <person name="Vanzela A.L.L."/>
            <person name="Huettel B."/>
            <person name="Almeida C.C.S."/>
            <person name="Simkova H."/>
            <person name="Souza G."/>
            <person name="Pedrosa-Harand A."/>
            <person name="Macas J."/>
            <person name="Mayer K.F.X."/>
            <person name="Houben A."/>
            <person name="Marques A."/>
        </authorList>
    </citation>
    <scope>NUCLEOTIDE SEQUENCE [LARGE SCALE GENOMIC DNA]</scope>
    <source>
        <strain evidence="11">RhyTen1mFocal</strain>
    </source>
</reference>
<evidence type="ECO:0000313" key="12">
    <source>
        <dbReference type="Proteomes" id="UP001210211"/>
    </source>
</evidence>
<organism evidence="11 12">
    <name type="scientific">Rhynchospora tenuis</name>
    <dbReference type="NCBI Taxonomy" id="198213"/>
    <lineage>
        <taxon>Eukaryota</taxon>
        <taxon>Viridiplantae</taxon>
        <taxon>Streptophyta</taxon>
        <taxon>Embryophyta</taxon>
        <taxon>Tracheophyta</taxon>
        <taxon>Spermatophyta</taxon>
        <taxon>Magnoliopsida</taxon>
        <taxon>Liliopsida</taxon>
        <taxon>Poales</taxon>
        <taxon>Cyperaceae</taxon>
        <taxon>Cyperoideae</taxon>
        <taxon>Rhynchosporeae</taxon>
        <taxon>Rhynchospora</taxon>
    </lineage>
</organism>
<evidence type="ECO:0000256" key="2">
    <source>
        <dbReference type="ARBA" id="ARBA00009592"/>
    </source>
</evidence>
<evidence type="ECO:0000256" key="4">
    <source>
        <dbReference type="ARBA" id="ARBA00022626"/>
    </source>
</evidence>
<keyword evidence="8 10" id="KW-0472">Membrane</keyword>
<keyword evidence="7 10" id="KW-1133">Transmembrane helix</keyword>
<evidence type="ECO:0000256" key="8">
    <source>
        <dbReference type="ARBA" id="ARBA00023136"/>
    </source>
</evidence>
<evidence type="ECO:0000313" key="11">
    <source>
        <dbReference type="EMBL" id="KAJ3686545.1"/>
    </source>
</evidence>
<gene>
    <name evidence="11" type="ORF">LUZ61_015709</name>
</gene>
<keyword evidence="4" id="KW-1070">Brassinosteroid signaling pathway</keyword>
<dbReference type="EMBL" id="JAMRDG010000002">
    <property type="protein sequence ID" value="KAJ3686545.1"/>
    <property type="molecule type" value="Genomic_DNA"/>
</dbReference>
<dbReference type="GO" id="GO:0009742">
    <property type="term" value="P:brassinosteroid mediated signaling pathway"/>
    <property type="evidence" value="ECO:0007669"/>
    <property type="project" value="UniProtKB-KW"/>
</dbReference>
<comment type="similarity">
    <text evidence="2">Belongs to the RLP family.</text>
</comment>
<dbReference type="GO" id="GO:0016020">
    <property type="term" value="C:membrane"/>
    <property type="evidence" value="ECO:0007669"/>
    <property type="project" value="UniProtKB-SubCell"/>
</dbReference>
<feature type="transmembrane region" description="Helical" evidence="10">
    <location>
        <begin position="241"/>
        <end position="265"/>
    </location>
</feature>
<evidence type="ECO:0000256" key="9">
    <source>
        <dbReference type="ARBA" id="ARBA00023180"/>
    </source>
</evidence>
<proteinExistence type="inferred from homology"/>
<dbReference type="Pfam" id="PF00560">
    <property type="entry name" value="LRR_1"/>
    <property type="match status" value="2"/>
</dbReference>
<comment type="subcellular location">
    <subcellularLocation>
        <location evidence="1">Membrane</location>
        <topology evidence="1">Single-pass membrane protein</topology>
    </subcellularLocation>
</comment>
<dbReference type="Proteomes" id="UP001210211">
    <property type="component" value="Unassembled WGS sequence"/>
</dbReference>
<dbReference type="InterPro" id="IPR032675">
    <property type="entry name" value="LRR_dom_sf"/>
</dbReference>
<dbReference type="PANTHER" id="PTHR48065">
    <property type="entry name" value="OS10G0469600 PROTEIN"/>
    <property type="match status" value="1"/>
</dbReference>
<dbReference type="PROSITE" id="PS51450">
    <property type="entry name" value="LRR"/>
    <property type="match status" value="1"/>
</dbReference>
<comment type="caution">
    <text evidence="11">The sequence shown here is derived from an EMBL/GenBank/DDBJ whole genome shotgun (WGS) entry which is preliminary data.</text>
</comment>
<keyword evidence="5 10" id="KW-0812">Transmembrane</keyword>
<dbReference type="Gene3D" id="3.30.1490.310">
    <property type="match status" value="1"/>
</dbReference>
<evidence type="ECO:0000256" key="5">
    <source>
        <dbReference type="ARBA" id="ARBA00022692"/>
    </source>
</evidence>
<evidence type="ECO:0000256" key="1">
    <source>
        <dbReference type="ARBA" id="ARBA00004167"/>
    </source>
</evidence>
<dbReference type="SUPFAM" id="SSF52058">
    <property type="entry name" value="L domain-like"/>
    <property type="match status" value="1"/>
</dbReference>
<evidence type="ECO:0000256" key="3">
    <source>
        <dbReference type="ARBA" id="ARBA00022614"/>
    </source>
</evidence>
<protein>
    <submittedName>
        <fullName evidence="11">Uncharacterized protein</fullName>
    </submittedName>
</protein>
<evidence type="ECO:0000256" key="10">
    <source>
        <dbReference type="SAM" id="Phobius"/>
    </source>
</evidence>
<evidence type="ECO:0000256" key="7">
    <source>
        <dbReference type="ARBA" id="ARBA00022989"/>
    </source>
</evidence>